<reference evidence="2" key="1">
    <citation type="submission" date="2020-11" db="EMBL/GenBank/DDBJ databases">
        <authorList>
            <consortium name="DOE Joint Genome Institute"/>
            <person name="Ahrendt S."/>
            <person name="Riley R."/>
            <person name="Andreopoulos W."/>
            <person name="Labutti K."/>
            <person name="Pangilinan J."/>
            <person name="Ruiz-Duenas F.J."/>
            <person name="Barrasa J.M."/>
            <person name="Sanchez-Garcia M."/>
            <person name="Camarero S."/>
            <person name="Miyauchi S."/>
            <person name="Serrano A."/>
            <person name="Linde D."/>
            <person name="Babiker R."/>
            <person name="Drula E."/>
            <person name="Ayuso-Fernandez I."/>
            <person name="Pacheco R."/>
            <person name="Padilla G."/>
            <person name="Ferreira P."/>
            <person name="Barriuso J."/>
            <person name="Kellner H."/>
            <person name="Castanera R."/>
            <person name="Alfaro M."/>
            <person name="Ramirez L."/>
            <person name="Pisabarro A.G."/>
            <person name="Kuo A."/>
            <person name="Tritt A."/>
            <person name="Lipzen A."/>
            <person name="He G."/>
            <person name="Yan M."/>
            <person name="Ng V."/>
            <person name="Cullen D."/>
            <person name="Martin F."/>
            <person name="Rosso M.-N."/>
            <person name="Henrissat B."/>
            <person name="Hibbett D."/>
            <person name="Martinez A.T."/>
            <person name="Grigoriev I.V."/>
        </authorList>
    </citation>
    <scope>NUCLEOTIDE SEQUENCE</scope>
    <source>
        <strain evidence="2">CIRM-BRFM 674</strain>
    </source>
</reference>
<feature type="region of interest" description="Disordered" evidence="1">
    <location>
        <begin position="84"/>
        <end position="118"/>
    </location>
</feature>
<dbReference type="OrthoDB" id="4590138at2759"/>
<sequence length="118" mass="12618">MNSETNQQNVLGLPAPEEVTSSNPTKIDLSSSTATQTVKLDGLGPMVVNSDGTLSRIANWTQMTAAERERTLRVLSARNKLRLANEEKKQQDEAGEANYAAGSEQGRLSILDSAGNTA</sequence>
<dbReference type="EMBL" id="MU155231">
    <property type="protein sequence ID" value="KAF9478584.1"/>
    <property type="molecule type" value="Genomic_DNA"/>
</dbReference>
<gene>
    <name evidence="2" type="ORF">BDN70DRAFT_879826</name>
</gene>
<evidence type="ECO:0000256" key="1">
    <source>
        <dbReference type="SAM" id="MobiDB-lite"/>
    </source>
</evidence>
<evidence type="ECO:0000313" key="3">
    <source>
        <dbReference type="Proteomes" id="UP000807469"/>
    </source>
</evidence>
<accession>A0A9P6CZS2</accession>
<evidence type="ECO:0000313" key="2">
    <source>
        <dbReference type="EMBL" id="KAF9478584.1"/>
    </source>
</evidence>
<comment type="caution">
    <text evidence="2">The sequence shown here is derived from an EMBL/GenBank/DDBJ whole genome shotgun (WGS) entry which is preliminary data.</text>
</comment>
<proteinExistence type="predicted"/>
<dbReference type="PANTHER" id="PTHR39474:SF1">
    <property type="entry name" value="FUNGAL SPECIFIC TRANSCRIPTION FACTOR"/>
    <property type="match status" value="1"/>
</dbReference>
<name>A0A9P6CZS2_9AGAR</name>
<organism evidence="2 3">
    <name type="scientific">Pholiota conissans</name>
    <dbReference type="NCBI Taxonomy" id="109636"/>
    <lineage>
        <taxon>Eukaryota</taxon>
        <taxon>Fungi</taxon>
        <taxon>Dikarya</taxon>
        <taxon>Basidiomycota</taxon>
        <taxon>Agaricomycotina</taxon>
        <taxon>Agaricomycetes</taxon>
        <taxon>Agaricomycetidae</taxon>
        <taxon>Agaricales</taxon>
        <taxon>Agaricineae</taxon>
        <taxon>Strophariaceae</taxon>
        <taxon>Pholiota</taxon>
    </lineage>
</organism>
<dbReference type="Proteomes" id="UP000807469">
    <property type="component" value="Unassembled WGS sequence"/>
</dbReference>
<feature type="region of interest" description="Disordered" evidence="1">
    <location>
        <begin position="1"/>
        <end position="33"/>
    </location>
</feature>
<dbReference type="AlphaFoldDB" id="A0A9P6CZS2"/>
<feature type="compositionally biased region" description="Polar residues" evidence="1">
    <location>
        <begin position="19"/>
        <end position="33"/>
    </location>
</feature>
<protein>
    <submittedName>
        <fullName evidence="2">Uncharacterized protein</fullName>
    </submittedName>
</protein>
<feature type="compositionally biased region" description="Polar residues" evidence="1">
    <location>
        <begin position="1"/>
        <end position="10"/>
    </location>
</feature>
<dbReference type="PANTHER" id="PTHR39474">
    <property type="entry name" value="UNNAMED PRODUCT"/>
    <property type="match status" value="1"/>
</dbReference>
<keyword evidence="3" id="KW-1185">Reference proteome</keyword>